<sequence length="817" mass="88055">MTLIILRLASIYADSINHKGSKAEKVGSVTGGESSYGKRSSKSSKGIVGSSKSFKESKYAVSISSSSVIHFGGGSKGDKEGSVISFGVGSKSSKGSEIPVNLTGKSSKETPGIVHYVINGEPALKPESSWGSSWAGSWGNAWPGDRQETPSPTPNPTTRYFRGKWSDDGFPVAPNPVPLTTLTPDITSSPVSSSPTSCQERKWHPDLAYTMCTNDLNVQPGLADEFYLYSSLEECCMAFFGVGACDYSDTCTTSSPSVSPTTSELTNPSLNKITTSPSKSPSHSLTSTPTSRPTVTPTSSPTKAPTRIPPSAPVVSTTTSVPTPFPTSCEERMLWHPNPFFKFCTNDSNYPSNWITPDLYVQYFYESLAECCQASFGTLECKYIDICATPTPSTSPSSAPSMCEGRTLWHPNIGFKFCTNDSNYPTSWTDPSVVGEYFHESLEKCCIAVFGTSEGCKYHDVCNTPPPTESPIEMIATPSRSQSPTPCEGRRWYALDNDSKLICSNGDDIPFGWVGAEYYYDGLEACCVSVFGLLESCEYFDICATPAPMDSLVILNPTLQPSLKQNATTPMTIITTTPPSPTPTMCNGRKWHATMNAYNLLVCSNVKDTPVGSNNMSLSKNYYINLQACCEAEFEVSECAFEDVCVTPLPSPELIYPPMAHTLAPYSVVACCNLNFGMGSYVNGSCNYVDVCSTRPPSSKPTHLPSHISTDGPTTVQLSLAPTSQLTSGSTPTVSKDTTGPPTVIFDRPHGGTRDIPLTKSVDHKTYTNTECKEIYAGMPTVCVYVCTDVVTIYARGKLVSEDATTYETECPGQLHT</sequence>
<reference evidence="2 3" key="1">
    <citation type="journal article" date="2020" name="G3 (Bethesda)">
        <title>Improved Reference Genome for Cyclotella cryptica CCMP332, a Model for Cell Wall Morphogenesis, Salinity Adaptation, and Lipid Production in Diatoms (Bacillariophyta).</title>
        <authorList>
            <person name="Roberts W.R."/>
            <person name="Downey K.M."/>
            <person name="Ruck E.C."/>
            <person name="Traller J.C."/>
            <person name="Alverson A.J."/>
        </authorList>
    </citation>
    <scope>NUCLEOTIDE SEQUENCE [LARGE SCALE GENOMIC DNA]</scope>
    <source>
        <strain evidence="2 3">CCMP332</strain>
    </source>
</reference>
<feature type="region of interest" description="Disordered" evidence="1">
    <location>
        <begin position="723"/>
        <end position="752"/>
    </location>
</feature>
<evidence type="ECO:0000313" key="2">
    <source>
        <dbReference type="EMBL" id="KAL3791123.1"/>
    </source>
</evidence>
<accession>A0ABD3PSN6</accession>
<gene>
    <name evidence="2" type="ORF">HJC23_000543</name>
</gene>
<organism evidence="2 3">
    <name type="scientific">Cyclotella cryptica</name>
    <dbReference type="NCBI Taxonomy" id="29204"/>
    <lineage>
        <taxon>Eukaryota</taxon>
        <taxon>Sar</taxon>
        <taxon>Stramenopiles</taxon>
        <taxon>Ochrophyta</taxon>
        <taxon>Bacillariophyta</taxon>
        <taxon>Coscinodiscophyceae</taxon>
        <taxon>Thalassiosirophycidae</taxon>
        <taxon>Stephanodiscales</taxon>
        <taxon>Stephanodiscaceae</taxon>
        <taxon>Cyclotella</taxon>
    </lineage>
</organism>
<name>A0ABD3PSN6_9STRA</name>
<evidence type="ECO:0000256" key="1">
    <source>
        <dbReference type="SAM" id="MobiDB-lite"/>
    </source>
</evidence>
<feature type="compositionally biased region" description="Polar residues" evidence="1">
    <location>
        <begin position="723"/>
        <end position="741"/>
    </location>
</feature>
<dbReference type="Proteomes" id="UP001516023">
    <property type="component" value="Unassembled WGS sequence"/>
</dbReference>
<proteinExistence type="predicted"/>
<feature type="region of interest" description="Disordered" evidence="1">
    <location>
        <begin position="22"/>
        <end position="49"/>
    </location>
</feature>
<dbReference type="EMBL" id="JABMIG020000117">
    <property type="protein sequence ID" value="KAL3791123.1"/>
    <property type="molecule type" value="Genomic_DNA"/>
</dbReference>
<feature type="compositionally biased region" description="Low complexity" evidence="1">
    <location>
        <begin position="254"/>
        <end position="266"/>
    </location>
</feature>
<feature type="compositionally biased region" description="Low complexity" evidence="1">
    <location>
        <begin position="31"/>
        <end position="49"/>
    </location>
</feature>
<comment type="caution">
    <text evidence="2">The sequence shown here is derived from an EMBL/GenBank/DDBJ whole genome shotgun (WGS) entry which is preliminary data.</text>
</comment>
<dbReference type="AlphaFoldDB" id="A0ABD3PSN6"/>
<keyword evidence="3" id="KW-1185">Reference proteome</keyword>
<protein>
    <submittedName>
        <fullName evidence="2">Uncharacterized protein</fullName>
    </submittedName>
</protein>
<feature type="region of interest" description="Disordered" evidence="1">
    <location>
        <begin position="254"/>
        <end position="319"/>
    </location>
</feature>
<evidence type="ECO:0000313" key="3">
    <source>
        <dbReference type="Proteomes" id="UP001516023"/>
    </source>
</evidence>
<feature type="compositionally biased region" description="Low complexity" evidence="1">
    <location>
        <begin position="274"/>
        <end position="302"/>
    </location>
</feature>